<accession>A0AAD5VXH5</accession>
<evidence type="ECO:0000313" key="2">
    <source>
        <dbReference type="Proteomes" id="UP001213000"/>
    </source>
</evidence>
<keyword evidence="2" id="KW-1185">Reference proteome</keyword>
<comment type="caution">
    <text evidence="1">The sequence shown here is derived from an EMBL/GenBank/DDBJ whole genome shotgun (WGS) entry which is preliminary data.</text>
</comment>
<organism evidence="1 2">
    <name type="scientific">Leucocoprinus birnbaumii</name>
    <dbReference type="NCBI Taxonomy" id="56174"/>
    <lineage>
        <taxon>Eukaryota</taxon>
        <taxon>Fungi</taxon>
        <taxon>Dikarya</taxon>
        <taxon>Basidiomycota</taxon>
        <taxon>Agaricomycotina</taxon>
        <taxon>Agaricomycetes</taxon>
        <taxon>Agaricomycetidae</taxon>
        <taxon>Agaricales</taxon>
        <taxon>Agaricineae</taxon>
        <taxon>Agaricaceae</taxon>
        <taxon>Leucocoprinus</taxon>
    </lineage>
</organism>
<dbReference type="Proteomes" id="UP001213000">
    <property type="component" value="Unassembled WGS sequence"/>
</dbReference>
<gene>
    <name evidence="1" type="ORF">NP233_g4305</name>
</gene>
<proteinExistence type="predicted"/>
<dbReference type="EMBL" id="JANIEX010000229">
    <property type="protein sequence ID" value="KAJ3570589.1"/>
    <property type="molecule type" value="Genomic_DNA"/>
</dbReference>
<name>A0AAD5VXH5_9AGAR</name>
<protein>
    <submittedName>
        <fullName evidence="1">Uncharacterized protein</fullName>
    </submittedName>
</protein>
<sequence length="520" mass="58515">MDADLSSHSTPASHPLPKDIAAFGKLFHSLFIFGEDKYPDQPHIQRLERRGRVYLTRFVDAFFEIRGATHSAATTIQKLKHVQFEITQDSQETLQTTRTLREEFEKTLSDLDLAGEEQVAVVVKKLVEFLYGDIEKEKKASKAAAENAQAQRRLRVGQEDPIIGSGTSPIIPNQNKSGIAAMARKSLLKRFASRREIDISDEIAALKRTVDATIDDVCAVQQYCDKVEKEIKLRANQCGIAWKVMHDAIFHDHSAVLASLLPTSTMTDKLRRDISYILNAIFNMLLRVIAQMDNIFRDITMRFGTGRDLNRHVVEFRKATAYTFKSINRLSSAQILVEKDARGAYSHQMENLTSLTSAQLTRIEKVIKQLLVYLRANASGPLPFSKDIHDLGTETWKAFSTGWRLSYHEITKLLERARQKPPRRDRSTKWMSTLEVGVATPSEALTALDDLEEILYVIGDFAIQFAMDLGRFLTGRPEDPGGELPGVEPGLFSNPFATDEATASEALDVITTEIARLKDF</sequence>
<reference evidence="1" key="1">
    <citation type="submission" date="2022-07" db="EMBL/GenBank/DDBJ databases">
        <title>Genome Sequence of Leucocoprinus birnbaumii.</title>
        <authorList>
            <person name="Buettner E."/>
        </authorList>
    </citation>
    <scope>NUCLEOTIDE SEQUENCE</scope>
    <source>
        <strain evidence="1">VT141</strain>
    </source>
</reference>
<dbReference type="AlphaFoldDB" id="A0AAD5VXH5"/>
<evidence type="ECO:0000313" key="1">
    <source>
        <dbReference type="EMBL" id="KAJ3570589.1"/>
    </source>
</evidence>